<keyword evidence="1" id="KW-0812">Transmembrane</keyword>
<feature type="transmembrane region" description="Helical" evidence="1">
    <location>
        <begin position="165"/>
        <end position="191"/>
    </location>
</feature>
<keyword evidence="1" id="KW-0472">Membrane</keyword>
<feature type="transmembrane region" description="Helical" evidence="1">
    <location>
        <begin position="64"/>
        <end position="80"/>
    </location>
</feature>
<dbReference type="EMBL" id="JAWDIP010000003">
    <property type="protein sequence ID" value="MDY0394422.1"/>
    <property type="molecule type" value="Genomic_DNA"/>
</dbReference>
<keyword evidence="1" id="KW-1133">Transmembrane helix</keyword>
<dbReference type="Proteomes" id="UP001281447">
    <property type="component" value="Unassembled WGS sequence"/>
</dbReference>
<feature type="transmembrane region" description="Helical" evidence="1">
    <location>
        <begin position="86"/>
        <end position="114"/>
    </location>
</feature>
<gene>
    <name evidence="2" type="ORF">RWE15_08110</name>
</gene>
<feature type="transmembrane region" description="Helical" evidence="1">
    <location>
        <begin position="203"/>
        <end position="226"/>
    </location>
</feature>
<sequence>MKNEFRSLKLLDRLQSLFRKFGINYPVMRKILEVKLIMDQRRVPTIFSGNASKKKEGNQFVKSLWIYALYGIALIFFILIGDNYMFQLAIVFGISMFISMTSMISDFSTVLLDVRDKTILHTKPVDDRTINAAKMVHLTLYMLMMTGAFLGVPSIVMLIKHGIGYFLLFLLSTIWMILFIIALTALVYIFILRYFNGDKLQDIINYVQIILSICLIIGYQVAIRVFDFVDLSFVYHFSWWHVFLPPIWFAAPFELILHHDTAAHIMMLSIMALLIPLIAIYLYYRLMPAFERNLEKLLEQPAKGKQKKTSADYHVGKTTVPKQSRACLLSIFLYFDGGRT</sequence>
<proteinExistence type="predicted"/>
<protein>
    <recommendedName>
        <fullName evidence="4">ABC-2 type transport system permease protein</fullName>
    </recommendedName>
</protein>
<evidence type="ECO:0000313" key="2">
    <source>
        <dbReference type="EMBL" id="MDY0394422.1"/>
    </source>
</evidence>
<name>A0ABU5C510_9BACI</name>
<organism evidence="2 3">
    <name type="scientific">Tigheibacillus halophilus</name>
    <dbReference type="NCBI Taxonomy" id="361280"/>
    <lineage>
        <taxon>Bacteria</taxon>
        <taxon>Bacillati</taxon>
        <taxon>Bacillota</taxon>
        <taxon>Bacilli</taxon>
        <taxon>Bacillales</taxon>
        <taxon>Bacillaceae</taxon>
        <taxon>Tigheibacillus</taxon>
    </lineage>
</organism>
<evidence type="ECO:0000313" key="3">
    <source>
        <dbReference type="Proteomes" id="UP001281447"/>
    </source>
</evidence>
<comment type="caution">
    <text evidence="2">The sequence shown here is derived from an EMBL/GenBank/DDBJ whole genome shotgun (WGS) entry which is preliminary data.</text>
</comment>
<feature type="transmembrane region" description="Helical" evidence="1">
    <location>
        <begin position="135"/>
        <end position="159"/>
    </location>
</feature>
<evidence type="ECO:0008006" key="4">
    <source>
        <dbReference type="Google" id="ProtNLM"/>
    </source>
</evidence>
<feature type="transmembrane region" description="Helical" evidence="1">
    <location>
        <begin position="264"/>
        <end position="284"/>
    </location>
</feature>
<reference evidence="2 3" key="1">
    <citation type="submission" date="2023-10" db="EMBL/GenBank/DDBJ databases">
        <title>Virgibacillus halophilus 5B73C genome.</title>
        <authorList>
            <person name="Miliotis G."/>
            <person name="Sengupta P."/>
            <person name="Hameed A."/>
            <person name="Chuvochina M."/>
            <person name="Mcdonagh F."/>
            <person name="Simpson A.C."/>
            <person name="Singh N.K."/>
            <person name="Rekha P.D."/>
            <person name="Raman K."/>
            <person name="Hugenholtz P."/>
            <person name="Venkateswaran K."/>
        </authorList>
    </citation>
    <scope>NUCLEOTIDE SEQUENCE [LARGE SCALE GENOMIC DNA]</scope>
    <source>
        <strain evidence="2 3">5B73C</strain>
    </source>
</reference>
<evidence type="ECO:0000256" key="1">
    <source>
        <dbReference type="SAM" id="Phobius"/>
    </source>
</evidence>
<keyword evidence="3" id="KW-1185">Reference proteome</keyword>
<accession>A0ABU5C510</accession>